<evidence type="ECO:0000313" key="1">
    <source>
        <dbReference type="EMBL" id="RUS31533.1"/>
    </source>
</evidence>
<dbReference type="Proteomes" id="UP000274822">
    <property type="component" value="Unassembled WGS sequence"/>
</dbReference>
<protein>
    <submittedName>
        <fullName evidence="1">Uncharacterized protein</fullName>
    </submittedName>
</protein>
<dbReference type="AlphaFoldDB" id="A0A433QP18"/>
<dbReference type="EMBL" id="RBNJ01002859">
    <property type="protein sequence ID" value="RUS31533.1"/>
    <property type="molecule type" value="Genomic_DNA"/>
</dbReference>
<comment type="caution">
    <text evidence="1">The sequence shown here is derived from an EMBL/GenBank/DDBJ whole genome shotgun (WGS) entry which is preliminary data.</text>
</comment>
<proteinExistence type="predicted"/>
<gene>
    <name evidence="1" type="ORF">BC938DRAFT_477624</name>
</gene>
<sequence>MFLVNTFTSGDIMPLALYSFHYVNTKKLWDMSRVRTQHCLPGVNSQIRHHHLHRHHVLRDRRPILLVGTLVVGVVYQKQPIADTAIPITSRLYSGSETQLQVQRNQTQMHANCCFYRTVNSTGPVGLCAPSGITVTFAIRIPLSKGRAIASTSS</sequence>
<keyword evidence="2" id="KW-1185">Reference proteome</keyword>
<organism evidence="1 2">
    <name type="scientific">Jimgerdemannia flammicorona</name>
    <dbReference type="NCBI Taxonomy" id="994334"/>
    <lineage>
        <taxon>Eukaryota</taxon>
        <taxon>Fungi</taxon>
        <taxon>Fungi incertae sedis</taxon>
        <taxon>Mucoromycota</taxon>
        <taxon>Mucoromycotina</taxon>
        <taxon>Endogonomycetes</taxon>
        <taxon>Endogonales</taxon>
        <taxon>Endogonaceae</taxon>
        <taxon>Jimgerdemannia</taxon>
    </lineage>
</organism>
<reference evidence="1 2" key="1">
    <citation type="journal article" date="2018" name="New Phytol.">
        <title>Phylogenomics of Endogonaceae and evolution of mycorrhizas within Mucoromycota.</title>
        <authorList>
            <person name="Chang Y."/>
            <person name="Desiro A."/>
            <person name="Na H."/>
            <person name="Sandor L."/>
            <person name="Lipzen A."/>
            <person name="Clum A."/>
            <person name="Barry K."/>
            <person name="Grigoriev I.V."/>
            <person name="Martin F.M."/>
            <person name="Stajich J.E."/>
            <person name="Smith M.E."/>
            <person name="Bonito G."/>
            <person name="Spatafora J.W."/>
        </authorList>
    </citation>
    <scope>NUCLEOTIDE SEQUENCE [LARGE SCALE GENOMIC DNA]</scope>
    <source>
        <strain evidence="1 2">AD002</strain>
    </source>
</reference>
<accession>A0A433QP18</accession>
<evidence type="ECO:0000313" key="2">
    <source>
        <dbReference type="Proteomes" id="UP000274822"/>
    </source>
</evidence>
<name>A0A433QP18_9FUNG</name>